<evidence type="ECO:0000313" key="1">
    <source>
        <dbReference type="EMBL" id="KAJ8640666.1"/>
    </source>
</evidence>
<sequence length="88" mass="9715">MKSQSVATTTINSSSRSLSAIVGFIENPTDQDQGPSDRSGCHTNGAIHQNQSPVHIGRDICKIARRQRIMKLRDLCASRYQSPSQRSM</sequence>
<dbReference type="Proteomes" id="UP001234297">
    <property type="component" value="Chromosome 5"/>
</dbReference>
<organism evidence="1 2">
    <name type="scientific">Persea americana</name>
    <name type="common">Avocado</name>
    <dbReference type="NCBI Taxonomy" id="3435"/>
    <lineage>
        <taxon>Eukaryota</taxon>
        <taxon>Viridiplantae</taxon>
        <taxon>Streptophyta</taxon>
        <taxon>Embryophyta</taxon>
        <taxon>Tracheophyta</taxon>
        <taxon>Spermatophyta</taxon>
        <taxon>Magnoliopsida</taxon>
        <taxon>Magnoliidae</taxon>
        <taxon>Laurales</taxon>
        <taxon>Lauraceae</taxon>
        <taxon>Persea</taxon>
    </lineage>
</organism>
<comment type="caution">
    <text evidence="1">The sequence shown here is derived from an EMBL/GenBank/DDBJ whole genome shotgun (WGS) entry which is preliminary data.</text>
</comment>
<gene>
    <name evidence="1" type="ORF">MRB53_017360</name>
</gene>
<evidence type="ECO:0000313" key="2">
    <source>
        <dbReference type="Proteomes" id="UP001234297"/>
    </source>
</evidence>
<accession>A0ACC2M4U9</accession>
<proteinExistence type="predicted"/>
<reference evidence="1 2" key="1">
    <citation type="journal article" date="2022" name="Hortic Res">
        <title>A haplotype resolved chromosomal level avocado genome allows analysis of novel avocado genes.</title>
        <authorList>
            <person name="Nath O."/>
            <person name="Fletcher S.J."/>
            <person name="Hayward A."/>
            <person name="Shaw L.M."/>
            <person name="Masouleh A.K."/>
            <person name="Furtado A."/>
            <person name="Henry R.J."/>
            <person name="Mitter N."/>
        </authorList>
    </citation>
    <scope>NUCLEOTIDE SEQUENCE [LARGE SCALE GENOMIC DNA]</scope>
    <source>
        <strain evidence="2">cv. Hass</strain>
    </source>
</reference>
<keyword evidence="2" id="KW-1185">Reference proteome</keyword>
<name>A0ACC2M4U9_PERAE</name>
<protein>
    <submittedName>
        <fullName evidence="1">Uncharacterized protein</fullName>
    </submittedName>
</protein>
<dbReference type="EMBL" id="CM056813">
    <property type="protein sequence ID" value="KAJ8640666.1"/>
    <property type="molecule type" value="Genomic_DNA"/>
</dbReference>